<dbReference type="EMBL" id="GBXM01016968">
    <property type="protein sequence ID" value="JAH91609.1"/>
    <property type="molecule type" value="Transcribed_RNA"/>
</dbReference>
<reference evidence="1" key="2">
    <citation type="journal article" date="2015" name="Fish Shellfish Immunol.">
        <title>Early steps in the European eel (Anguilla anguilla)-Vibrio vulnificus interaction in the gills: Role of the RtxA13 toxin.</title>
        <authorList>
            <person name="Callol A."/>
            <person name="Pajuelo D."/>
            <person name="Ebbesson L."/>
            <person name="Teles M."/>
            <person name="MacKenzie S."/>
            <person name="Amaro C."/>
        </authorList>
    </citation>
    <scope>NUCLEOTIDE SEQUENCE</scope>
</reference>
<accession>A0A0E9WMI3</accession>
<reference evidence="1" key="1">
    <citation type="submission" date="2014-11" db="EMBL/GenBank/DDBJ databases">
        <authorList>
            <person name="Amaro Gonzalez C."/>
        </authorList>
    </citation>
    <scope>NUCLEOTIDE SEQUENCE</scope>
</reference>
<protein>
    <submittedName>
        <fullName evidence="1">Uncharacterized protein</fullName>
    </submittedName>
</protein>
<name>A0A0E9WMI3_ANGAN</name>
<organism evidence="1">
    <name type="scientific">Anguilla anguilla</name>
    <name type="common">European freshwater eel</name>
    <name type="synonym">Muraena anguilla</name>
    <dbReference type="NCBI Taxonomy" id="7936"/>
    <lineage>
        <taxon>Eukaryota</taxon>
        <taxon>Metazoa</taxon>
        <taxon>Chordata</taxon>
        <taxon>Craniata</taxon>
        <taxon>Vertebrata</taxon>
        <taxon>Euteleostomi</taxon>
        <taxon>Actinopterygii</taxon>
        <taxon>Neopterygii</taxon>
        <taxon>Teleostei</taxon>
        <taxon>Anguilliformes</taxon>
        <taxon>Anguillidae</taxon>
        <taxon>Anguilla</taxon>
    </lineage>
</organism>
<dbReference type="AlphaFoldDB" id="A0A0E9WMI3"/>
<sequence length="94" mass="9913">MTGRMAIAELIAHRTLREGGGGCCWYEAANKRQPGTASGTLAPSPGQKGNCSLLNVMLCPLRFHTHPVEGTVLVSSLPPSSILSAQVQNEKQAL</sequence>
<evidence type="ECO:0000313" key="1">
    <source>
        <dbReference type="EMBL" id="JAH91609.1"/>
    </source>
</evidence>
<proteinExistence type="predicted"/>